<comment type="caution">
    <text evidence="1">The sequence shown here is derived from an EMBL/GenBank/DDBJ whole genome shotgun (WGS) entry which is preliminary data.</text>
</comment>
<evidence type="ECO:0000313" key="1">
    <source>
        <dbReference type="EMBL" id="KAK0069997.1"/>
    </source>
</evidence>
<reference evidence="1" key="2">
    <citation type="submission" date="2023-04" db="EMBL/GenBank/DDBJ databases">
        <authorList>
            <person name="Bu L."/>
            <person name="Lu L."/>
            <person name="Laidemitt M.R."/>
            <person name="Zhang S.M."/>
            <person name="Mutuku M."/>
            <person name="Mkoji G."/>
            <person name="Steinauer M."/>
            <person name="Loker E.S."/>
        </authorList>
    </citation>
    <scope>NUCLEOTIDE SEQUENCE</scope>
    <source>
        <strain evidence="1">KasaAsao</strain>
        <tissue evidence="1">Whole Snail</tissue>
    </source>
</reference>
<dbReference type="AlphaFoldDB" id="A0AAD8CCD4"/>
<dbReference type="EMBL" id="JASAOG010000002">
    <property type="protein sequence ID" value="KAK0069997.1"/>
    <property type="molecule type" value="Genomic_DNA"/>
</dbReference>
<protein>
    <submittedName>
        <fullName evidence="1">Uncharacterized protein</fullName>
    </submittedName>
</protein>
<organism evidence="1 2">
    <name type="scientific">Biomphalaria pfeifferi</name>
    <name type="common">Bloodfluke planorb</name>
    <name type="synonym">Freshwater snail</name>
    <dbReference type="NCBI Taxonomy" id="112525"/>
    <lineage>
        <taxon>Eukaryota</taxon>
        <taxon>Metazoa</taxon>
        <taxon>Spiralia</taxon>
        <taxon>Lophotrochozoa</taxon>
        <taxon>Mollusca</taxon>
        <taxon>Gastropoda</taxon>
        <taxon>Heterobranchia</taxon>
        <taxon>Euthyneura</taxon>
        <taxon>Panpulmonata</taxon>
        <taxon>Hygrophila</taxon>
        <taxon>Lymnaeoidea</taxon>
        <taxon>Planorbidae</taxon>
        <taxon>Biomphalaria</taxon>
    </lineage>
</organism>
<gene>
    <name evidence="1" type="ORF">Bpfe_001174</name>
</gene>
<sequence>MLKKLKNSGHQIPFDLLELLNFKYSADHLLQTLQRYFRSRKYENAYIFVKAHGSQIPSWQMTKELETLMMKVKLYTAADRLERNETTVHMITKPLFDSSLGARCELDKVIDALLLSDSESLEKSTFVRNILTEKFGLDVDTHRDVMSAGNKNNKRSDVPLSTTDTVRYKVLLVLVSSNENSRHCLQLLNPSSVDRPGCYNEGHNKRKFESDC</sequence>
<name>A0AAD8CCD4_BIOPF</name>
<proteinExistence type="predicted"/>
<reference evidence="1" key="1">
    <citation type="journal article" date="2023" name="PLoS Negl. Trop. Dis.">
        <title>A genome sequence for Biomphalaria pfeifferi, the major vector snail for the human-infecting parasite Schistosoma mansoni.</title>
        <authorList>
            <person name="Bu L."/>
            <person name="Lu L."/>
            <person name="Laidemitt M.R."/>
            <person name="Zhang S.M."/>
            <person name="Mutuku M."/>
            <person name="Mkoji G."/>
            <person name="Steinauer M."/>
            <person name="Loker E.S."/>
        </authorList>
    </citation>
    <scope>NUCLEOTIDE SEQUENCE</scope>
    <source>
        <strain evidence="1">KasaAsao</strain>
    </source>
</reference>
<evidence type="ECO:0000313" key="2">
    <source>
        <dbReference type="Proteomes" id="UP001233172"/>
    </source>
</evidence>
<accession>A0AAD8CCD4</accession>
<dbReference type="Proteomes" id="UP001233172">
    <property type="component" value="Unassembled WGS sequence"/>
</dbReference>
<keyword evidence="2" id="KW-1185">Reference proteome</keyword>